<proteinExistence type="predicted"/>
<evidence type="ECO:0000256" key="1">
    <source>
        <dbReference type="SAM" id="SignalP"/>
    </source>
</evidence>
<dbReference type="Pfam" id="PF01419">
    <property type="entry name" value="Jacalin"/>
    <property type="match status" value="1"/>
</dbReference>
<feature type="signal peptide" evidence="1">
    <location>
        <begin position="1"/>
        <end position="23"/>
    </location>
</feature>
<dbReference type="GO" id="GO:0016791">
    <property type="term" value="F:phosphatase activity"/>
    <property type="evidence" value="ECO:0007669"/>
    <property type="project" value="InterPro"/>
</dbReference>
<evidence type="ECO:0000313" key="4">
    <source>
        <dbReference type="Proteomes" id="UP000044841"/>
    </source>
</evidence>
<reference evidence="3 4" key="1">
    <citation type="submission" date="2015-07" db="EMBL/GenBank/DDBJ databases">
        <authorList>
            <person name="Noorani M."/>
        </authorList>
    </citation>
    <scope>NUCLEOTIDE SEQUENCE [LARGE SCALE GENOMIC DNA]</scope>
    <source>
        <strain evidence="3">BBA 69670</strain>
    </source>
</reference>
<sequence>MLHRRIHSLAASFLCFATLATLAKEEDEPRVDFTVMTMRVSGLPAKFDPCGTSNDKKTRVAMHIGKIMTEHKYGVVNVQEDFDTHATLYKYDQHPFRTENAGELESNSGLNTLSHYSWADYSTISWDSCHAQSETDIDCHAKKGFTVMRVRVNKGVYIDMINLDTNTGTGFYDYITRRSNIEQVVNFINTHSVGNAVIVFGNTNSLYTRAQDNIRLFTTATNLSDAWVQAIGGKAPTPGSDESITQCEVTDKIFYRGSRAIDLESTGLFYDTTRFQSPEGNALTKHKPVRAKFRYAFKDGWMQSDLYGGPYGTRFNDLDSLPASPRLASIHLRGGNRLDGLTLSLVTGETFTHGGTGGTRYSLTLQPNEHVHTIELCWGERNGHTRNFYAKMTTNQKRTVQAGKSTRDCETWVVPEGYDVVGAYGRDGDEMDQLGFIYAQREDEKKE</sequence>
<feature type="domain" description="Jacalin-type lectin" evidence="2">
    <location>
        <begin position="301"/>
        <end position="440"/>
    </location>
</feature>
<dbReference type="Gene3D" id="2.100.10.30">
    <property type="entry name" value="Jacalin-like lectin domain"/>
    <property type="match status" value="1"/>
</dbReference>
<feature type="chain" id="PRO_5005502676" description="Jacalin-type lectin domain-containing protein" evidence="1">
    <location>
        <begin position="24"/>
        <end position="447"/>
    </location>
</feature>
<evidence type="ECO:0000313" key="3">
    <source>
        <dbReference type="EMBL" id="CUA70003.1"/>
    </source>
</evidence>
<dbReference type="InterPro" id="IPR036691">
    <property type="entry name" value="Endo/exonu/phosph_ase_sf"/>
</dbReference>
<dbReference type="InterPro" id="IPR000300">
    <property type="entry name" value="IPPc"/>
</dbReference>
<dbReference type="GO" id="GO:0046856">
    <property type="term" value="P:phosphatidylinositol dephosphorylation"/>
    <property type="evidence" value="ECO:0007669"/>
    <property type="project" value="InterPro"/>
</dbReference>
<name>A0A0K6FV01_9AGAM</name>
<dbReference type="Proteomes" id="UP000044841">
    <property type="component" value="Unassembled WGS sequence"/>
</dbReference>
<dbReference type="Pfam" id="PF22669">
    <property type="entry name" value="Exo_endo_phos2"/>
    <property type="match status" value="1"/>
</dbReference>
<keyword evidence="1" id="KW-0732">Signal</keyword>
<dbReference type="InterPro" id="IPR001229">
    <property type="entry name" value="Jacalin-like_lectin_dom"/>
</dbReference>
<dbReference type="PROSITE" id="PS51752">
    <property type="entry name" value="JACALIN_LECTIN"/>
    <property type="match status" value="1"/>
</dbReference>
<accession>A0A0K6FV01</accession>
<dbReference type="EMBL" id="CYGV01001068">
    <property type="protein sequence ID" value="CUA70003.1"/>
    <property type="molecule type" value="Genomic_DNA"/>
</dbReference>
<dbReference type="InterPro" id="IPR036404">
    <property type="entry name" value="Jacalin-like_lectin_dom_sf"/>
</dbReference>
<evidence type="ECO:0000259" key="2">
    <source>
        <dbReference type="PROSITE" id="PS51752"/>
    </source>
</evidence>
<dbReference type="SUPFAM" id="SSF56219">
    <property type="entry name" value="DNase I-like"/>
    <property type="match status" value="1"/>
</dbReference>
<keyword evidence="4" id="KW-1185">Reference proteome</keyword>
<dbReference type="SMART" id="SM00915">
    <property type="entry name" value="Jacalin"/>
    <property type="match status" value="1"/>
</dbReference>
<dbReference type="SUPFAM" id="SSF51101">
    <property type="entry name" value="Mannose-binding lectins"/>
    <property type="match status" value="1"/>
</dbReference>
<dbReference type="Gene3D" id="3.60.10.10">
    <property type="entry name" value="Endonuclease/exonuclease/phosphatase"/>
    <property type="match status" value="1"/>
</dbReference>
<organism evidence="3 4">
    <name type="scientific">Rhizoctonia solani</name>
    <dbReference type="NCBI Taxonomy" id="456999"/>
    <lineage>
        <taxon>Eukaryota</taxon>
        <taxon>Fungi</taxon>
        <taxon>Dikarya</taxon>
        <taxon>Basidiomycota</taxon>
        <taxon>Agaricomycotina</taxon>
        <taxon>Agaricomycetes</taxon>
        <taxon>Cantharellales</taxon>
        <taxon>Ceratobasidiaceae</taxon>
        <taxon>Rhizoctonia</taxon>
    </lineage>
</organism>
<dbReference type="AlphaFoldDB" id="A0A0K6FV01"/>
<gene>
    <name evidence="3" type="ORF">RSOLAG22IIIB_08843</name>
</gene>
<protein>
    <recommendedName>
        <fullName evidence="2">Jacalin-type lectin domain-containing protein</fullName>
    </recommendedName>
</protein>